<accession>A0A928UZT5</accession>
<keyword evidence="7 8" id="KW-0066">ATP synthesis</keyword>
<dbReference type="Gene3D" id="1.10.520.20">
    <property type="entry name" value="N-terminal domain of the delta subunit of the F1F0-ATP synthase"/>
    <property type="match status" value="1"/>
</dbReference>
<dbReference type="RefSeq" id="WP_193906209.1">
    <property type="nucleotide sequence ID" value="NZ_PRDL01000001.1"/>
</dbReference>
<dbReference type="Pfam" id="PF00213">
    <property type="entry name" value="OSCP"/>
    <property type="match status" value="1"/>
</dbReference>
<comment type="similarity">
    <text evidence="8">Belongs to the ATPase delta chain family.</text>
</comment>
<dbReference type="PANTHER" id="PTHR11910">
    <property type="entry name" value="ATP SYNTHASE DELTA CHAIN"/>
    <property type="match status" value="1"/>
</dbReference>
<dbReference type="InterPro" id="IPR000711">
    <property type="entry name" value="ATPase_OSCP/dsu"/>
</dbReference>
<name>A0A928UZT5_9GAMM</name>
<reference evidence="9" key="1">
    <citation type="submission" date="2018-07" db="EMBL/GenBank/DDBJ databases">
        <title>Genome assembly of strain Ka43.</title>
        <authorList>
            <person name="Kukolya J."/>
            <person name="Nagy I."/>
            <person name="Horvath B."/>
            <person name="Toth A."/>
        </authorList>
    </citation>
    <scope>NUCLEOTIDE SEQUENCE</scope>
    <source>
        <strain evidence="9">KB43</strain>
    </source>
</reference>
<keyword evidence="10" id="KW-1185">Reference proteome</keyword>
<dbReference type="PRINTS" id="PR00125">
    <property type="entry name" value="ATPASEDELTA"/>
</dbReference>
<keyword evidence="3 8" id="KW-0375">Hydrogen ion transport</keyword>
<gene>
    <name evidence="8" type="primary">atpH</name>
    <name evidence="9" type="ORF">C4F51_00610</name>
</gene>
<evidence type="ECO:0000256" key="4">
    <source>
        <dbReference type="ARBA" id="ARBA00023065"/>
    </source>
</evidence>
<comment type="subcellular location">
    <subcellularLocation>
        <location evidence="8">Cell membrane</location>
        <topology evidence="8">Peripheral membrane protein</topology>
    </subcellularLocation>
    <subcellularLocation>
        <location evidence="1">Membrane</location>
    </subcellularLocation>
</comment>
<dbReference type="NCBIfam" id="TIGR01145">
    <property type="entry name" value="ATP_synt_delta"/>
    <property type="match status" value="1"/>
</dbReference>
<evidence type="ECO:0000313" key="10">
    <source>
        <dbReference type="Proteomes" id="UP000652567"/>
    </source>
</evidence>
<protein>
    <recommendedName>
        <fullName evidence="8">ATP synthase subunit delta</fullName>
    </recommendedName>
    <alternativeName>
        <fullName evidence="8">ATP synthase F(1) sector subunit delta</fullName>
    </alternativeName>
    <alternativeName>
        <fullName evidence="8">F-type ATPase subunit delta</fullName>
        <shortName evidence="8">F-ATPase subunit delta</shortName>
    </alternativeName>
</protein>
<evidence type="ECO:0000256" key="2">
    <source>
        <dbReference type="ARBA" id="ARBA00022448"/>
    </source>
</evidence>
<dbReference type="GO" id="GO:0046933">
    <property type="term" value="F:proton-transporting ATP synthase activity, rotational mechanism"/>
    <property type="evidence" value="ECO:0007669"/>
    <property type="project" value="UniProtKB-UniRule"/>
</dbReference>
<evidence type="ECO:0000256" key="6">
    <source>
        <dbReference type="ARBA" id="ARBA00023196"/>
    </source>
</evidence>
<keyword evidence="4 8" id="KW-0406">Ion transport</keyword>
<keyword evidence="8" id="KW-1003">Cell membrane</keyword>
<dbReference type="GO" id="GO:0005886">
    <property type="term" value="C:plasma membrane"/>
    <property type="evidence" value="ECO:0007669"/>
    <property type="project" value="UniProtKB-SubCell"/>
</dbReference>
<evidence type="ECO:0000256" key="1">
    <source>
        <dbReference type="ARBA" id="ARBA00004370"/>
    </source>
</evidence>
<comment type="function">
    <text evidence="8">This protein is part of the stalk that links CF(0) to CF(1). It either transmits conformational changes from CF(0) to CF(1) or is implicated in proton conduction.</text>
</comment>
<evidence type="ECO:0000256" key="7">
    <source>
        <dbReference type="ARBA" id="ARBA00023310"/>
    </source>
</evidence>
<dbReference type="InterPro" id="IPR020781">
    <property type="entry name" value="ATPase_OSCP/d_CS"/>
</dbReference>
<dbReference type="SUPFAM" id="SSF47928">
    <property type="entry name" value="N-terminal domain of the delta subunit of the F1F0-ATP synthase"/>
    <property type="match status" value="1"/>
</dbReference>
<keyword evidence="2 8" id="KW-0813">Transport</keyword>
<dbReference type="Proteomes" id="UP000652567">
    <property type="component" value="Unassembled WGS sequence"/>
</dbReference>
<dbReference type="EMBL" id="PRDL01000001">
    <property type="protein sequence ID" value="MBE8715687.1"/>
    <property type="molecule type" value="Genomic_DNA"/>
</dbReference>
<dbReference type="AlphaFoldDB" id="A0A928UZT5"/>
<evidence type="ECO:0000313" key="9">
    <source>
        <dbReference type="EMBL" id="MBE8715687.1"/>
    </source>
</evidence>
<evidence type="ECO:0000256" key="5">
    <source>
        <dbReference type="ARBA" id="ARBA00023136"/>
    </source>
</evidence>
<evidence type="ECO:0000256" key="3">
    <source>
        <dbReference type="ARBA" id="ARBA00022781"/>
    </source>
</evidence>
<comment type="function">
    <text evidence="8">F(1)F(0) ATP synthase produces ATP from ADP in the presence of a proton or sodium gradient. F-type ATPases consist of two structural domains, F(1) containing the extramembraneous catalytic core and F(0) containing the membrane proton channel, linked together by a central stalk and a peripheral stalk. During catalysis, ATP synthesis in the catalytic domain of F(1) is coupled via a rotary mechanism of the central stalk subunits to proton translocation.</text>
</comment>
<sequence length="178" mass="19278">MAELTTLARPYAKAAFQYALEAKDLAGWDKQLATVAAASRYGVMQKMIATPSLSAQQQAQVLVDACGEELSSPVRNFIVLLAQNKRLVLLPEIYQLFDALKTAQEQAVDVELTTAVELDDASRDNLAAALGKRLDRKVNIQTVVDQRLLAGVIIKAGDLVIDGSVRGRLEKLAKAINS</sequence>
<keyword evidence="6 8" id="KW-0139">CF(1)</keyword>
<evidence type="ECO:0000256" key="8">
    <source>
        <dbReference type="HAMAP-Rule" id="MF_01416"/>
    </source>
</evidence>
<dbReference type="NCBIfam" id="NF004402">
    <property type="entry name" value="PRK05758.2-2"/>
    <property type="match status" value="1"/>
</dbReference>
<proteinExistence type="inferred from homology"/>
<dbReference type="GO" id="GO:0045259">
    <property type="term" value="C:proton-transporting ATP synthase complex"/>
    <property type="evidence" value="ECO:0007669"/>
    <property type="project" value="UniProtKB-KW"/>
</dbReference>
<dbReference type="HAMAP" id="MF_01416">
    <property type="entry name" value="ATP_synth_delta_bact"/>
    <property type="match status" value="1"/>
</dbReference>
<comment type="caution">
    <text evidence="9">The sequence shown here is derived from an EMBL/GenBank/DDBJ whole genome shotgun (WGS) entry which is preliminary data.</text>
</comment>
<organism evidence="9 10">
    <name type="scientific">Cellvibrio polysaccharolyticus</name>
    <dbReference type="NCBI Taxonomy" id="2082724"/>
    <lineage>
        <taxon>Bacteria</taxon>
        <taxon>Pseudomonadati</taxon>
        <taxon>Pseudomonadota</taxon>
        <taxon>Gammaproteobacteria</taxon>
        <taxon>Cellvibrionales</taxon>
        <taxon>Cellvibrionaceae</taxon>
        <taxon>Cellvibrio</taxon>
    </lineage>
</organism>
<dbReference type="InterPro" id="IPR026015">
    <property type="entry name" value="ATP_synth_OSCP/delta_N_sf"/>
</dbReference>
<keyword evidence="5 8" id="KW-0472">Membrane</keyword>
<dbReference type="PROSITE" id="PS00389">
    <property type="entry name" value="ATPASE_DELTA"/>
    <property type="match status" value="1"/>
</dbReference>